<evidence type="ECO:0000313" key="5">
    <source>
        <dbReference type="Proteomes" id="UP000281118"/>
    </source>
</evidence>
<dbReference type="RefSeq" id="WP_126023770.1">
    <property type="nucleotide sequence ID" value="NZ_RXFT01000009.1"/>
</dbReference>
<dbReference type="InterPro" id="IPR029052">
    <property type="entry name" value="Metallo-depent_PP-like"/>
</dbReference>
<dbReference type="GO" id="GO:0009245">
    <property type="term" value="P:lipid A biosynthetic process"/>
    <property type="evidence" value="ECO:0007669"/>
    <property type="project" value="TreeGrafter"/>
</dbReference>
<feature type="domain" description="Calcineurin-like phosphoesterase" evidence="3">
    <location>
        <begin position="52"/>
        <end position="141"/>
    </location>
</feature>
<dbReference type="Proteomes" id="UP000281118">
    <property type="component" value="Unassembled WGS sequence"/>
</dbReference>
<dbReference type="GO" id="GO:0008758">
    <property type="term" value="F:UDP-2,3-diacylglucosamine hydrolase activity"/>
    <property type="evidence" value="ECO:0007669"/>
    <property type="project" value="TreeGrafter"/>
</dbReference>
<gene>
    <name evidence="4" type="ORF">EJP67_21700</name>
</gene>
<dbReference type="Gene3D" id="3.60.21.10">
    <property type="match status" value="1"/>
</dbReference>
<dbReference type="Pfam" id="PF00149">
    <property type="entry name" value="Metallophos"/>
    <property type="match status" value="1"/>
</dbReference>
<dbReference type="InterPro" id="IPR051158">
    <property type="entry name" value="Metallophosphoesterase_sf"/>
</dbReference>
<organism evidence="4 5">
    <name type="scientific">Variovorax guangxiensis</name>
    <dbReference type="NCBI Taxonomy" id="1775474"/>
    <lineage>
        <taxon>Bacteria</taxon>
        <taxon>Pseudomonadati</taxon>
        <taxon>Pseudomonadota</taxon>
        <taxon>Betaproteobacteria</taxon>
        <taxon>Burkholderiales</taxon>
        <taxon>Comamonadaceae</taxon>
        <taxon>Variovorax</taxon>
    </lineage>
</organism>
<dbReference type="GO" id="GO:0016020">
    <property type="term" value="C:membrane"/>
    <property type="evidence" value="ECO:0007669"/>
    <property type="project" value="GOC"/>
</dbReference>
<accession>A0A3S0ZGV9</accession>
<dbReference type="OrthoDB" id="9780884at2"/>
<proteinExistence type="predicted"/>
<protein>
    <submittedName>
        <fullName evidence="4">Metallophosphoesterase</fullName>
    </submittedName>
</protein>
<keyword evidence="2" id="KW-0378">Hydrolase</keyword>
<dbReference type="SUPFAM" id="SSF56300">
    <property type="entry name" value="Metallo-dependent phosphatases"/>
    <property type="match status" value="1"/>
</dbReference>
<dbReference type="GO" id="GO:0046872">
    <property type="term" value="F:metal ion binding"/>
    <property type="evidence" value="ECO:0007669"/>
    <property type="project" value="UniProtKB-KW"/>
</dbReference>
<evidence type="ECO:0000259" key="3">
    <source>
        <dbReference type="Pfam" id="PF00149"/>
    </source>
</evidence>
<name>A0A3S0ZGV9_9BURK</name>
<evidence type="ECO:0000256" key="2">
    <source>
        <dbReference type="ARBA" id="ARBA00022801"/>
    </source>
</evidence>
<dbReference type="EMBL" id="RXFT01000009">
    <property type="protein sequence ID" value="RUR69674.1"/>
    <property type="molecule type" value="Genomic_DNA"/>
</dbReference>
<sequence length="279" mass="30302">MSERRGRRPGWWYAAAFVLAALAVWSFAVEPRWVAARVEPLSSDQWQAPAGLKVAVAGDWHLTSRSAWRITSVERAARIIDEINAAQPDVVLLPGDFLAGTGEDDEPLPIEDMAAVLGKLKAPQGVYAVLGNHDWWHGGERTAKALAAQGIRVLENTSARLPGHDIWVAGIGDHSTGHSDPMRALAGIPADAATLVMMHDPFSFATMPRTRGLVVASHTHGGQVSIPGYGALIVPGAAPREWAYGWIAHKGRRMYVTSGLGVSILPVRFNMRPEWVMFR</sequence>
<reference evidence="4 5" key="1">
    <citation type="submission" date="2018-12" db="EMBL/GenBank/DDBJ databases">
        <title>The genome sequences of Variovorax guangxiensis DSM 27352.</title>
        <authorList>
            <person name="Gao J."/>
            <person name="Sun J."/>
        </authorList>
    </citation>
    <scope>NUCLEOTIDE SEQUENCE [LARGE SCALE GENOMIC DNA]</scope>
    <source>
        <strain evidence="4 5">DSM 27352</strain>
    </source>
</reference>
<dbReference type="InterPro" id="IPR004843">
    <property type="entry name" value="Calcineurin-like_PHP"/>
</dbReference>
<evidence type="ECO:0000313" key="4">
    <source>
        <dbReference type="EMBL" id="RUR69674.1"/>
    </source>
</evidence>
<dbReference type="PANTHER" id="PTHR31302">
    <property type="entry name" value="TRANSMEMBRANE PROTEIN WITH METALLOPHOSPHOESTERASE DOMAIN-RELATED"/>
    <property type="match status" value="1"/>
</dbReference>
<dbReference type="AlphaFoldDB" id="A0A3S0ZGV9"/>
<evidence type="ECO:0000256" key="1">
    <source>
        <dbReference type="ARBA" id="ARBA00022723"/>
    </source>
</evidence>
<keyword evidence="1" id="KW-0479">Metal-binding</keyword>
<comment type="caution">
    <text evidence="4">The sequence shown here is derived from an EMBL/GenBank/DDBJ whole genome shotgun (WGS) entry which is preliminary data.</text>
</comment>
<dbReference type="PANTHER" id="PTHR31302:SF31">
    <property type="entry name" value="PHOSPHODIESTERASE YAEI"/>
    <property type="match status" value="1"/>
</dbReference>